<keyword evidence="1" id="KW-0472">Membrane</keyword>
<dbReference type="GO" id="GO:0030246">
    <property type="term" value="F:carbohydrate binding"/>
    <property type="evidence" value="ECO:0007669"/>
    <property type="project" value="InterPro"/>
</dbReference>
<gene>
    <name evidence="4" type="ORF">UT77_C0008G0030</name>
</gene>
<evidence type="ECO:0000313" key="4">
    <source>
        <dbReference type="EMBL" id="KKR41658.1"/>
    </source>
</evidence>
<proteinExistence type="predicted"/>
<feature type="transmembrane region" description="Helical" evidence="1">
    <location>
        <begin position="217"/>
        <end position="238"/>
    </location>
</feature>
<evidence type="ECO:0000313" key="5">
    <source>
        <dbReference type="Proteomes" id="UP000034881"/>
    </source>
</evidence>
<feature type="domain" description="Cohesin" evidence="3">
    <location>
        <begin position="56"/>
        <end position="154"/>
    </location>
</feature>
<feature type="chain" id="PRO_5002534051" description="Cohesin domain-containing protein" evidence="2">
    <location>
        <begin position="25"/>
        <end position="239"/>
    </location>
</feature>
<dbReference type="AlphaFoldDB" id="A0A0G0QNG7"/>
<dbReference type="GO" id="GO:0000272">
    <property type="term" value="P:polysaccharide catabolic process"/>
    <property type="evidence" value="ECO:0007669"/>
    <property type="project" value="InterPro"/>
</dbReference>
<evidence type="ECO:0000256" key="1">
    <source>
        <dbReference type="SAM" id="Phobius"/>
    </source>
</evidence>
<dbReference type="Pfam" id="PF00963">
    <property type="entry name" value="Cohesin"/>
    <property type="match status" value="1"/>
</dbReference>
<dbReference type="Gene3D" id="2.60.40.680">
    <property type="match status" value="1"/>
</dbReference>
<keyword evidence="1" id="KW-0812">Transmembrane</keyword>
<reference evidence="4 5" key="1">
    <citation type="journal article" date="2015" name="Nature">
        <title>rRNA introns, odd ribosomes, and small enigmatic genomes across a large radiation of phyla.</title>
        <authorList>
            <person name="Brown C.T."/>
            <person name="Hug L.A."/>
            <person name="Thomas B.C."/>
            <person name="Sharon I."/>
            <person name="Castelle C.J."/>
            <person name="Singh A."/>
            <person name="Wilkins M.J."/>
            <person name="Williams K.H."/>
            <person name="Banfield J.F."/>
        </authorList>
    </citation>
    <scope>NUCLEOTIDE SEQUENCE [LARGE SCALE GENOMIC DNA]</scope>
</reference>
<dbReference type="Proteomes" id="UP000034881">
    <property type="component" value="Unassembled WGS sequence"/>
</dbReference>
<sequence>MKKCLILLFAFSFLFLVLPKTAKAASLSLSPATGTLNIGCTYSLDVVLDTAGAQTDGTDAILNFDSTRFSINSNSIIPNTNIYPDFPGNNVDESSGKITISGLASVSSAFSGKGTLATLRFVVKDQAPTGATQITFEFDPNDKAKTTDSNVVERNTVVDVLNSVTNGSFVIGKGACGSNIASPLPQGADSVSTPAGQLKNLDQLVDKTGKGTGTVELTSVVAIVGGVLTILGILGLALL</sequence>
<evidence type="ECO:0000259" key="3">
    <source>
        <dbReference type="Pfam" id="PF00963"/>
    </source>
</evidence>
<keyword evidence="1" id="KW-1133">Transmembrane helix</keyword>
<keyword evidence="2" id="KW-0732">Signal</keyword>
<dbReference type="InterPro" id="IPR008965">
    <property type="entry name" value="CBM2/CBM3_carb-bd_dom_sf"/>
</dbReference>
<dbReference type="SUPFAM" id="SSF49384">
    <property type="entry name" value="Carbohydrate-binding domain"/>
    <property type="match status" value="1"/>
</dbReference>
<accession>A0A0G0QNG7</accession>
<protein>
    <recommendedName>
        <fullName evidence="3">Cohesin domain-containing protein</fullName>
    </recommendedName>
</protein>
<name>A0A0G0QNG7_9BACT</name>
<dbReference type="EMBL" id="LBYB01000008">
    <property type="protein sequence ID" value="KKR41658.1"/>
    <property type="molecule type" value="Genomic_DNA"/>
</dbReference>
<dbReference type="InterPro" id="IPR002102">
    <property type="entry name" value="Cohesin_dom"/>
</dbReference>
<comment type="caution">
    <text evidence="4">The sequence shown here is derived from an EMBL/GenBank/DDBJ whole genome shotgun (WGS) entry which is preliminary data.</text>
</comment>
<evidence type="ECO:0000256" key="2">
    <source>
        <dbReference type="SAM" id="SignalP"/>
    </source>
</evidence>
<feature type="signal peptide" evidence="2">
    <location>
        <begin position="1"/>
        <end position="24"/>
    </location>
</feature>
<organism evidence="4 5">
    <name type="scientific">Candidatus Daviesbacteria bacterium GW2011_GWC2_40_12</name>
    <dbReference type="NCBI Taxonomy" id="1618431"/>
    <lineage>
        <taxon>Bacteria</taxon>
        <taxon>Candidatus Daviesiibacteriota</taxon>
    </lineage>
</organism>